<evidence type="ECO:0000256" key="2">
    <source>
        <dbReference type="SAM" id="MobiDB-lite"/>
    </source>
</evidence>
<dbReference type="EMBL" id="JAYMYQ010000004">
    <property type="protein sequence ID" value="KAK7338897.1"/>
    <property type="molecule type" value="Genomic_DNA"/>
</dbReference>
<keyword evidence="1" id="KW-0119">Carbohydrate metabolism</keyword>
<evidence type="ECO:0000313" key="3">
    <source>
        <dbReference type="EMBL" id="KAK7338897.1"/>
    </source>
</evidence>
<protein>
    <submittedName>
        <fullName evidence="3">Uncharacterized protein</fullName>
    </submittedName>
</protein>
<evidence type="ECO:0000313" key="4">
    <source>
        <dbReference type="Proteomes" id="UP001367508"/>
    </source>
</evidence>
<organism evidence="3 4">
    <name type="scientific">Canavalia gladiata</name>
    <name type="common">Sword bean</name>
    <name type="synonym">Dolichos gladiatus</name>
    <dbReference type="NCBI Taxonomy" id="3824"/>
    <lineage>
        <taxon>Eukaryota</taxon>
        <taxon>Viridiplantae</taxon>
        <taxon>Streptophyta</taxon>
        <taxon>Embryophyta</taxon>
        <taxon>Tracheophyta</taxon>
        <taxon>Spermatophyta</taxon>
        <taxon>Magnoliopsida</taxon>
        <taxon>eudicotyledons</taxon>
        <taxon>Gunneridae</taxon>
        <taxon>Pentapetalae</taxon>
        <taxon>rosids</taxon>
        <taxon>fabids</taxon>
        <taxon>Fabales</taxon>
        <taxon>Fabaceae</taxon>
        <taxon>Papilionoideae</taxon>
        <taxon>50 kb inversion clade</taxon>
        <taxon>NPAAA clade</taxon>
        <taxon>indigoferoid/millettioid clade</taxon>
        <taxon>Phaseoleae</taxon>
        <taxon>Canavalia</taxon>
    </lineage>
</organism>
<sequence>MRIWTDLRPCSFPFGASSLQRQSTTPRTVSDFDHLRSLFFLPLLEGDFRDVLQGNDQNKIEISVENGCPAVEEFDGTHLCQSARPEGEDTPEKRKRRASNSEFIDINDTNQVSVSSGLAPIAHNNAYGSVNGSGPFVA</sequence>
<proteinExistence type="predicted"/>
<gene>
    <name evidence="3" type="ORF">VNO77_19531</name>
</gene>
<name>A0AAN9QKK8_CANGL</name>
<dbReference type="AlphaFoldDB" id="A0AAN9QKK8"/>
<keyword evidence="4" id="KW-1185">Reference proteome</keyword>
<dbReference type="InterPro" id="IPR008811">
    <property type="entry name" value="Glycosyl_hydrolases_36"/>
</dbReference>
<feature type="region of interest" description="Disordered" evidence="2">
    <location>
        <begin position="77"/>
        <end position="102"/>
    </location>
</feature>
<evidence type="ECO:0000256" key="1">
    <source>
        <dbReference type="ARBA" id="ARBA00023277"/>
    </source>
</evidence>
<accession>A0AAN9QKK8</accession>
<dbReference type="Pfam" id="PF05691">
    <property type="entry name" value="Raffinose_syn"/>
    <property type="match status" value="1"/>
</dbReference>
<reference evidence="3 4" key="1">
    <citation type="submission" date="2024-01" db="EMBL/GenBank/DDBJ databases">
        <title>The genomes of 5 underutilized Papilionoideae crops provide insights into root nodulation and disease resistanc.</title>
        <authorList>
            <person name="Jiang F."/>
        </authorList>
    </citation>
    <scope>NUCLEOTIDE SEQUENCE [LARGE SCALE GENOMIC DNA]</scope>
    <source>
        <strain evidence="3">LVBAO_FW01</strain>
        <tissue evidence="3">Leaves</tissue>
    </source>
</reference>
<dbReference type="Proteomes" id="UP001367508">
    <property type="component" value="Unassembled WGS sequence"/>
</dbReference>
<comment type="caution">
    <text evidence="3">The sequence shown here is derived from an EMBL/GenBank/DDBJ whole genome shotgun (WGS) entry which is preliminary data.</text>
</comment>